<dbReference type="EMBL" id="PYDT01000004">
    <property type="protein sequence ID" value="THU63815.1"/>
    <property type="molecule type" value="Genomic_DNA"/>
</dbReference>
<dbReference type="FunFam" id="3.40.30.10:FF:000184">
    <property type="entry name" value="Protein disulfide-isomerase"/>
    <property type="match status" value="1"/>
</dbReference>
<evidence type="ECO:0000256" key="1">
    <source>
        <dbReference type="ARBA" id="ARBA00001182"/>
    </source>
</evidence>
<evidence type="ECO:0000256" key="11">
    <source>
        <dbReference type="RuleBase" id="RU004208"/>
    </source>
</evidence>
<dbReference type="CDD" id="cd02995">
    <property type="entry name" value="PDI_a_PDI_a'_C"/>
    <property type="match status" value="1"/>
</dbReference>
<proteinExistence type="inferred from homology"/>
<dbReference type="PROSITE" id="PS00194">
    <property type="entry name" value="THIOREDOXIN_1"/>
    <property type="match status" value="2"/>
</dbReference>
<dbReference type="PRINTS" id="PR00421">
    <property type="entry name" value="THIOREDOXIN"/>
</dbReference>
<dbReference type="CDD" id="cd02982">
    <property type="entry name" value="PDI_b'_family"/>
    <property type="match status" value="1"/>
</dbReference>
<protein>
    <recommendedName>
        <fullName evidence="4">protein disulfide-isomerase</fullName>
        <ecNumber evidence="4">5.3.4.1</ecNumber>
    </recommendedName>
</protein>
<dbReference type="Proteomes" id="UP000317650">
    <property type="component" value="Chromosome 1"/>
</dbReference>
<feature type="chain" id="PRO_5020938232" description="protein disulfide-isomerase" evidence="12">
    <location>
        <begin position="28"/>
        <end position="605"/>
    </location>
</feature>
<evidence type="ECO:0000313" key="15">
    <source>
        <dbReference type="Proteomes" id="UP000317650"/>
    </source>
</evidence>
<gene>
    <name evidence="14" type="ORF">C4D60_Mb01t19820</name>
</gene>
<dbReference type="SUPFAM" id="SSF52833">
    <property type="entry name" value="Thioredoxin-like"/>
    <property type="match status" value="5"/>
</dbReference>
<dbReference type="InterPro" id="IPR017937">
    <property type="entry name" value="Thioredoxin_CS"/>
</dbReference>
<dbReference type="GO" id="GO:0034976">
    <property type="term" value="P:response to endoplasmic reticulum stress"/>
    <property type="evidence" value="ECO:0007669"/>
    <property type="project" value="TreeGrafter"/>
</dbReference>
<dbReference type="NCBIfam" id="TIGR01126">
    <property type="entry name" value="pdi_dom"/>
    <property type="match status" value="2"/>
</dbReference>
<evidence type="ECO:0000256" key="7">
    <source>
        <dbReference type="ARBA" id="ARBA00022824"/>
    </source>
</evidence>
<dbReference type="InterPro" id="IPR013766">
    <property type="entry name" value="Thioredoxin_domain"/>
</dbReference>
<feature type="domain" description="Thioredoxin" evidence="13">
    <location>
        <begin position="446"/>
        <end position="590"/>
    </location>
</feature>
<keyword evidence="9" id="KW-0413">Isomerase</keyword>
<evidence type="ECO:0000256" key="5">
    <source>
        <dbReference type="ARBA" id="ARBA00022729"/>
    </source>
</evidence>
<comment type="caution">
    <text evidence="14">The sequence shown here is derived from an EMBL/GenBank/DDBJ whole genome shotgun (WGS) entry which is preliminary data.</text>
</comment>
<reference evidence="14 15" key="1">
    <citation type="journal article" date="2019" name="Nat. Plants">
        <title>Genome sequencing of Musa balbisiana reveals subgenome evolution and function divergence in polyploid bananas.</title>
        <authorList>
            <person name="Yao X."/>
        </authorList>
    </citation>
    <scope>NUCLEOTIDE SEQUENCE [LARGE SCALE GENOMIC DNA]</scope>
    <source>
        <strain evidence="15">cv. DH-PKW</strain>
        <tissue evidence="14">Leaves</tissue>
    </source>
</reference>
<dbReference type="Pfam" id="PF13848">
    <property type="entry name" value="Thioredoxin_6"/>
    <property type="match status" value="2"/>
</dbReference>
<dbReference type="InterPro" id="IPR005788">
    <property type="entry name" value="PDI_thioredoxin-like_dom"/>
</dbReference>
<dbReference type="STRING" id="52838.A0A4S8JPF2"/>
<evidence type="ECO:0000256" key="3">
    <source>
        <dbReference type="ARBA" id="ARBA00006347"/>
    </source>
</evidence>
<evidence type="ECO:0000256" key="10">
    <source>
        <dbReference type="ARBA" id="ARBA00023284"/>
    </source>
</evidence>
<dbReference type="CDD" id="cd02981">
    <property type="entry name" value="PDI_b_family"/>
    <property type="match status" value="2"/>
</dbReference>
<dbReference type="PROSITE" id="PS51352">
    <property type="entry name" value="THIOREDOXIN_2"/>
    <property type="match status" value="2"/>
</dbReference>
<evidence type="ECO:0000256" key="4">
    <source>
        <dbReference type="ARBA" id="ARBA00012723"/>
    </source>
</evidence>
<comment type="similarity">
    <text evidence="3 11">Belongs to the protein disulfide isomerase family.</text>
</comment>
<evidence type="ECO:0000256" key="12">
    <source>
        <dbReference type="SAM" id="SignalP"/>
    </source>
</evidence>
<evidence type="ECO:0000313" key="14">
    <source>
        <dbReference type="EMBL" id="THU63815.1"/>
    </source>
</evidence>
<evidence type="ECO:0000256" key="2">
    <source>
        <dbReference type="ARBA" id="ARBA00004319"/>
    </source>
</evidence>
<keyword evidence="10" id="KW-0676">Redox-active center</keyword>
<comment type="subcellular location">
    <subcellularLocation>
        <location evidence="2">Endoplasmic reticulum lumen</location>
    </subcellularLocation>
</comment>
<dbReference type="FunFam" id="3.40.30.10:FF:000143">
    <property type="entry name" value="Protein disulfide-isomerase"/>
    <property type="match status" value="1"/>
</dbReference>
<evidence type="ECO:0000256" key="8">
    <source>
        <dbReference type="ARBA" id="ARBA00023157"/>
    </source>
</evidence>
<keyword evidence="6" id="KW-0677">Repeat</keyword>
<evidence type="ECO:0000256" key="9">
    <source>
        <dbReference type="ARBA" id="ARBA00023235"/>
    </source>
</evidence>
<sequence length="605" mass="67430">MATSRVWISAACLALLVFPSLLSPALAEEEEEAAAAAEAEPSFVLTLDHSNFYDTVAKHPFIVVEFYAPWCGHCKRLAPEYEKAASILSKNDPPVVLAKVDANEDANKELASKYEVKGFPTLKIFRNGGDIIQEYKGPREADGIVEYLKKQAGPASAVIKSSEDASNLIVDKNIFIVGIFQEFSGEEFENYIKVAEKLRSEYDFGHTSEAKLLPRGDPTVKLPVVRLFKPFDELFVDFKDFDVDALEKFIESASIPVVATFDKDPSNHPFLIKFFNSPNSKTIPVFGRIGMGLAMLFMNFSGENFDAFKSKLHEVAEKLRSEYDFGHTSEAKLLPRGDPTVKLPVVRLFKPFDELFVDFKDFDVDALEKFIESASIPVVATFDKDPSNHPFLIKFFNSPNSKNYKGKNMNFLIGDLDASQGAFQYFGLKEDQVPLIIIQENDGKKYLQPKVSPDQIATWVKDYIDGNLKPYRKSEPIPEVNNEPVKIVVADTIQEVVFGSGKNVLLEFYAPWCGHCKKLAPILDEVAISFENNADVVIAKMDATANDVPNEFDVQGYPTLYFSTASGKLSQYDGDRTAEAIINFVKTNSDATSQPDSPHSAKDEL</sequence>
<accession>A0A4S8JPF2</accession>
<keyword evidence="8" id="KW-1015">Disulfide bond</keyword>
<evidence type="ECO:0000259" key="13">
    <source>
        <dbReference type="PROSITE" id="PS51352"/>
    </source>
</evidence>
<dbReference type="EC" id="5.3.4.1" evidence="4"/>
<keyword evidence="15" id="KW-1185">Reference proteome</keyword>
<name>A0A4S8JPF2_MUSBA</name>
<dbReference type="AlphaFoldDB" id="A0A4S8JPF2"/>
<feature type="signal peptide" evidence="12">
    <location>
        <begin position="1"/>
        <end position="27"/>
    </location>
</feature>
<dbReference type="InterPro" id="IPR036249">
    <property type="entry name" value="Thioredoxin-like_sf"/>
</dbReference>
<dbReference type="GO" id="GO:0005788">
    <property type="term" value="C:endoplasmic reticulum lumen"/>
    <property type="evidence" value="ECO:0007669"/>
    <property type="project" value="UniProtKB-SubCell"/>
</dbReference>
<feature type="domain" description="Thioredoxin" evidence="13">
    <location>
        <begin position="34"/>
        <end position="153"/>
    </location>
</feature>
<dbReference type="GO" id="GO:0006457">
    <property type="term" value="P:protein folding"/>
    <property type="evidence" value="ECO:0007669"/>
    <property type="project" value="TreeGrafter"/>
</dbReference>
<dbReference type="Pfam" id="PF00085">
    <property type="entry name" value="Thioredoxin"/>
    <property type="match status" value="2"/>
</dbReference>
<keyword evidence="7" id="KW-0256">Endoplasmic reticulum</keyword>
<organism evidence="14 15">
    <name type="scientific">Musa balbisiana</name>
    <name type="common">Banana</name>
    <dbReference type="NCBI Taxonomy" id="52838"/>
    <lineage>
        <taxon>Eukaryota</taxon>
        <taxon>Viridiplantae</taxon>
        <taxon>Streptophyta</taxon>
        <taxon>Embryophyta</taxon>
        <taxon>Tracheophyta</taxon>
        <taxon>Spermatophyta</taxon>
        <taxon>Magnoliopsida</taxon>
        <taxon>Liliopsida</taxon>
        <taxon>Zingiberales</taxon>
        <taxon>Musaceae</taxon>
        <taxon>Musa</taxon>
    </lineage>
</organism>
<evidence type="ECO:0000256" key="6">
    <source>
        <dbReference type="ARBA" id="ARBA00022737"/>
    </source>
</evidence>
<dbReference type="CDD" id="cd02961">
    <property type="entry name" value="PDI_a_family"/>
    <property type="match status" value="1"/>
</dbReference>
<comment type="catalytic activity">
    <reaction evidence="1">
        <text>Catalyzes the rearrangement of -S-S- bonds in proteins.</text>
        <dbReference type="EC" id="5.3.4.1"/>
    </reaction>
</comment>
<dbReference type="PANTHER" id="PTHR18929">
    <property type="entry name" value="PROTEIN DISULFIDE ISOMERASE"/>
    <property type="match status" value="1"/>
</dbReference>
<dbReference type="FunFam" id="3.40.30.10:FF:000150">
    <property type="entry name" value="Protein disulfide-isomerase"/>
    <property type="match status" value="1"/>
</dbReference>
<keyword evidence="5 12" id="KW-0732">Signal</keyword>
<dbReference type="GO" id="GO:0003756">
    <property type="term" value="F:protein disulfide isomerase activity"/>
    <property type="evidence" value="ECO:0007669"/>
    <property type="project" value="UniProtKB-EC"/>
</dbReference>
<dbReference type="Gene3D" id="3.40.30.10">
    <property type="entry name" value="Glutaredoxin"/>
    <property type="match status" value="5"/>
</dbReference>
<dbReference type="PANTHER" id="PTHR18929:SF132">
    <property type="entry name" value="PROTEIN DISULFIDE-ISOMERASE A3"/>
    <property type="match status" value="1"/>
</dbReference>